<protein>
    <submittedName>
        <fullName evidence="1">Uncharacterized protein</fullName>
    </submittedName>
</protein>
<gene>
    <name evidence="1" type="ORF">PPERSA_01181</name>
</gene>
<evidence type="ECO:0000313" key="1">
    <source>
        <dbReference type="EMBL" id="KRX08251.1"/>
    </source>
</evidence>
<proteinExistence type="predicted"/>
<organism evidence="1 2">
    <name type="scientific">Pseudocohnilembus persalinus</name>
    <name type="common">Ciliate</name>
    <dbReference type="NCBI Taxonomy" id="266149"/>
    <lineage>
        <taxon>Eukaryota</taxon>
        <taxon>Sar</taxon>
        <taxon>Alveolata</taxon>
        <taxon>Ciliophora</taxon>
        <taxon>Intramacronucleata</taxon>
        <taxon>Oligohymenophorea</taxon>
        <taxon>Scuticociliatia</taxon>
        <taxon>Philasterida</taxon>
        <taxon>Pseudocohnilembidae</taxon>
        <taxon>Pseudocohnilembus</taxon>
    </lineage>
</organism>
<dbReference type="EMBL" id="LDAU01000067">
    <property type="protein sequence ID" value="KRX08251.1"/>
    <property type="molecule type" value="Genomic_DNA"/>
</dbReference>
<comment type="caution">
    <text evidence="1">The sequence shown here is derived from an EMBL/GenBank/DDBJ whole genome shotgun (WGS) entry which is preliminary data.</text>
</comment>
<dbReference type="InParanoid" id="A0A0V0R1A4"/>
<accession>A0A0V0R1A4</accession>
<reference evidence="1 2" key="1">
    <citation type="journal article" date="2015" name="Sci. Rep.">
        <title>Genome of the facultative scuticociliatosis pathogen Pseudocohnilembus persalinus provides insight into its virulence through horizontal gene transfer.</title>
        <authorList>
            <person name="Xiong J."/>
            <person name="Wang G."/>
            <person name="Cheng J."/>
            <person name="Tian M."/>
            <person name="Pan X."/>
            <person name="Warren A."/>
            <person name="Jiang C."/>
            <person name="Yuan D."/>
            <person name="Miao W."/>
        </authorList>
    </citation>
    <scope>NUCLEOTIDE SEQUENCE [LARGE SCALE GENOMIC DNA]</scope>
    <source>
        <strain evidence="1">36N120E</strain>
    </source>
</reference>
<dbReference type="Proteomes" id="UP000054937">
    <property type="component" value="Unassembled WGS sequence"/>
</dbReference>
<sequence length="523" mass="63251">MKEGRLDQILFYIRVYHKLNINNKQHQSEIFEFLKANYHYLNFDQVYIMISVFYTFQLESVETLKVLKDQLFTVILGQEQFSFKNNQQIENQNNQDKLQQQYQYGESKFQQFNQEENLNIDENLDKIDLLYYPQPLNNYLEKEENQKQNFILNKNRYSEIINQNLTHKQFLQIPFLLQAFCSNVNPQMNILIKQEEQFITLFSILIHNLQKLNIQQMATLLNISMFQNIQADFINDIIKQMYYCSLKKSMEQEFLNPVVLGIISRTFAFYDLDQIYVEQILLKHLQKLDVKKYSQTQLSQICIGLFYLIDQQSVFQEQIIELYNGYYNQFKIYCLKKYNQRNNRYPNLTMYSFDILLFLESLNIEYICEGIIGPYNIDIFIPEYQQQFKNKIQYKNLDLSQIKQNYEIKLQQVIDYKSNHGVHREHLEYQYQYKKNDKDNCYPFIIKNNIENGLCIEIQGQVHYINQEIEKGSNYLKQKILEDKKVKFKKLDYKQLKQFINERGKEDQLLQNQISQMLEILGN</sequence>
<keyword evidence="2" id="KW-1185">Reference proteome</keyword>
<evidence type="ECO:0000313" key="2">
    <source>
        <dbReference type="Proteomes" id="UP000054937"/>
    </source>
</evidence>
<dbReference type="AlphaFoldDB" id="A0A0V0R1A4"/>
<name>A0A0V0R1A4_PSEPJ</name>